<evidence type="ECO:0000256" key="2">
    <source>
        <dbReference type="ARBA" id="ARBA00022690"/>
    </source>
</evidence>
<dbReference type="GO" id="GO:0009611">
    <property type="term" value="P:response to wounding"/>
    <property type="evidence" value="ECO:0007669"/>
    <property type="project" value="InterPro"/>
</dbReference>
<dbReference type="EMBL" id="HBHX01056630">
    <property type="protein sequence ID" value="CAE0136421.1"/>
    <property type="molecule type" value="Transcribed_RNA"/>
</dbReference>
<dbReference type="AlphaFoldDB" id="A0A7S3BKL8"/>
<proteinExistence type="inferred from homology"/>
<dbReference type="GO" id="GO:0004867">
    <property type="term" value="F:serine-type endopeptidase inhibitor activity"/>
    <property type="evidence" value="ECO:0007669"/>
    <property type="project" value="UniProtKB-KW"/>
</dbReference>
<comment type="similarity">
    <text evidence="1">Belongs to the protease inhibitor I13 (potato type I serine protease inhibitor) family.</text>
</comment>
<accession>A0A7S3BKL8</accession>
<dbReference type="Pfam" id="PF00280">
    <property type="entry name" value="potato_inhibit"/>
    <property type="match status" value="1"/>
</dbReference>
<keyword evidence="2" id="KW-0646">Protease inhibitor</keyword>
<organism evidence="4">
    <name type="scientific">Haptolina ericina</name>
    <dbReference type="NCBI Taxonomy" id="156174"/>
    <lineage>
        <taxon>Eukaryota</taxon>
        <taxon>Haptista</taxon>
        <taxon>Haptophyta</taxon>
        <taxon>Prymnesiophyceae</taxon>
        <taxon>Prymnesiales</taxon>
        <taxon>Prymnesiaceae</taxon>
        <taxon>Haptolina</taxon>
    </lineage>
</organism>
<dbReference type="Gene3D" id="3.30.10.10">
    <property type="entry name" value="Trypsin Inhibitor V, subunit A"/>
    <property type="match status" value="1"/>
</dbReference>
<protein>
    <submittedName>
        <fullName evidence="4">Uncharacterized protein</fullName>
    </submittedName>
</protein>
<reference evidence="4" key="1">
    <citation type="submission" date="2021-01" db="EMBL/GenBank/DDBJ databases">
        <authorList>
            <person name="Corre E."/>
            <person name="Pelletier E."/>
            <person name="Niang G."/>
            <person name="Scheremetjew M."/>
            <person name="Finn R."/>
            <person name="Kale V."/>
            <person name="Holt S."/>
            <person name="Cochrane G."/>
            <person name="Meng A."/>
            <person name="Brown T."/>
            <person name="Cohen L."/>
        </authorList>
    </citation>
    <scope>NUCLEOTIDE SEQUENCE</scope>
    <source>
        <strain evidence="4">CCMP281</strain>
    </source>
</reference>
<evidence type="ECO:0000256" key="3">
    <source>
        <dbReference type="ARBA" id="ARBA00022900"/>
    </source>
</evidence>
<dbReference type="InterPro" id="IPR036354">
    <property type="entry name" value="Prot_inh_pot1_sf"/>
</dbReference>
<evidence type="ECO:0000313" key="4">
    <source>
        <dbReference type="EMBL" id="CAE0136421.1"/>
    </source>
</evidence>
<dbReference type="SUPFAM" id="SSF54654">
    <property type="entry name" value="CI-2 family of serine protease inhibitors"/>
    <property type="match status" value="1"/>
</dbReference>
<gene>
    <name evidence="4" type="ORF">HERI1096_LOCUS31233</name>
</gene>
<evidence type="ECO:0000256" key="1">
    <source>
        <dbReference type="ARBA" id="ARBA00008210"/>
    </source>
</evidence>
<keyword evidence="3" id="KW-0722">Serine protease inhibitor</keyword>
<dbReference type="InterPro" id="IPR000864">
    <property type="entry name" value="Prot_inh_pot1"/>
</dbReference>
<sequence>MNNDDFRSLLGLSSNVSTHNGDVPEPLPSLSETRTSWPELVKYDGHMVIRAIQHDRPDVRVITVQEDELSKQFGHDIDEQYALSEREWEALAAPLTDDERRAMELVVVLCVRACRTGRSQDSVVVETPFVMRRPIGNSNCS</sequence>
<name>A0A7S3BKL8_9EUKA</name>